<dbReference type="Proteomes" id="UP000317982">
    <property type="component" value="Unassembled WGS sequence"/>
</dbReference>
<reference evidence="1 2" key="1">
    <citation type="submission" date="2019-07" db="EMBL/GenBank/DDBJ databases">
        <title>Cryptosporangium phraense sp. nov., isolated from plant litter.</title>
        <authorList>
            <person name="Suriyachadkun C."/>
        </authorList>
    </citation>
    <scope>NUCLEOTIDE SEQUENCE [LARGE SCALE GENOMIC DNA]</scope>
    <source>
        <strain evidence="1 2">A-T 5661</strain>
    </source>
</reference>
<name>A0A545AVS2_9ACTN</name>
<gene>
    <name evidence="1" type="ORF">FL583_10185</name>
</gene>
<sequence>MESPDWTSDTVDPDQPSAARMYDYYLGGSHNFASDRELARQVLELFPDGPLLAQANRGFLHRGVRYLQSRGIRQFLDLGSGIPTAGNVHEVAPDATVVYVDIDPVAVAHSEAILADVDRAGIVHADIRRPADVLTDPVTRELLDFSQPIGLLMVAVLHFVDTDAEAARITAAFRDAIPAGSGLVLAHGTMEGRPEEVKRIEELYQRSANPTTTRSRSQIAGLLDGWELVEPGLTWVVRWRPDWPDDVAYDPSWCGNYGAVGWKR</sequence>
<dbReference type="Gene3D" id="3.40.50.150">
    <property type="entry name" value="Vaccinia Virus protein VP39"/>
    <property type="match status" value="1"/>
</dbReference>
<dbReference type="SUPFAM" id="SSF53335">
    <property type="entry name" value="S-adenosyl-L-methionine-dependent methyltransferases"/>
    <property type="match status" value="1"/>
</dbReference>
<dbReference type="PIRSF" id="PIRSF017393">
    <property type="entry name" value="MTase_SAV2177"/>
    <property type="match status" value="1"/>
</dbReference>
<dbReference type="EMBL" id="VIRS01000005">
    <property type="protein sequence ID" value="TQS45437.1"/>
    <property type="molecule type" value="Genomic_DNA"/>
</dbReference>
<organism evidence="1 2">
    <name type="scientific">Cryptosporangium phraense</name>
    <dbReference type="NCBI Taxonomy" id="2593070"/>
    <lineage>
        <taxon>Bacteria</taxon>
        <taxon>Bacillati</taxon>
        <taxon>Actinomycetota</taxon>
        <taxon>Actinomycetes</taxon>
        <taxon>Cryptosporangiales</taxon>
        <taxon>Cryptosporangiaceae</taxon>
        <taxon>Cryptosporangium</taxon>
    </lineage>
</organism>
<dbReference type="InterPro" id="IPR006764">
    <property type="entry name" value="SAM_dep_MeTrfase_SAV2177_type"/>
</dbReference>
<dbReference type="AlphaFoldDB" id="A0A545AVS2"/>
<evidence type="ECO:0000313" key="1">
    <source>
        <dbReference type="EMBL" id="TQS45437.1"/>
    </source>
</evidence>
<dbReference type="OrthoDB" id="4134439at2"/>
<proteinExistence type="predicted"/>
<dbReference type="CDD" id="cd02440">
    <property type="entry name" value="AdoMet_MTases"/>
    <property type="match status" value="1"/>
</dbReference>
<dbReference type="Pfam" id="PF04672">
    <property type="entry name" value="Methyltransf_19"/>
    <property type="match status" value="1"/>
</dbReference>
<evidence type="ECO:0008006" key="3">
    <source>
        <dbReference type="Google" id="ProtNLM"/>
    </source>
</evidence>
<protein>
    <recommendedName>
        <fullName evidence="3">SAM-dependent methyltransferase</fullName>
    </recommendedName>
</protein>
<evidence type="ECO:0000313" key="2">
    <source>
        <dbReference type="Proteomes" id="UP000317982"/>
    </source>
</evidence>
<accession>A0A545AVS2</accession>
<dbReference type="InterPro" id="IPR029063">
    <property type="entry name" value="SAM-dependent_MTases_sf"/>
</dbReference>
<keyword evidence="2" id="KW-1185">Reference proteome</keyword>
<dbReference type="InParanoid" id="A0A545AVS2"/>
<dbReference type="RefSeq" id="WP_142704302.1">
    <property type="nucleotide sequence ID" value="NZ_VIRS01000005.1"/>
</dbReference>
<comment type="caution">
    <text evidence="1">The sequence shown here is derived from an EMBL/GenBank/DDBJ whole genome shotgun (WGS) entry which is preliminary data.</text>
</comment>